<evidence type="ECO:0000313" key="3">
    <source>
        <dbReference type="Proteomes" id="UP001501257"/>
    </source>
</evidence>
<reference evidence="3" key="1">
    <citation type="journal article" date="2019" name="Int. J. Syst. Evol. Microbiol.">
        <title>The Global Catalogue of Microorganisms (GCM) 10K type strain sequencing project: providing services to taxonomists for standard genome sequencing and annotation.</title>
        <authorList>
            <consortium name="The Broad Institute Genomics Platform"/>
            <consortium name="The Broad Institute Genome Sequencing Center for Infectious Disease"/>
            <person name="Wu L."/>
            <person name="Ma J."/>
        </authorList>
    </citation>
    <scope>NUCLEOTIDE SEQUENCE [LARGE SCALE GENOMIC DNA]</scope>
    <source>
        <strain evidence="3">JCM 18952</strain>
    </source>
</reference>
<keyword evidence="1" id="KW-0472">Membrane</keyword>
<proteinExistence type="predicted"/>
<evidence type="ECO:0000256" key="1">
    <source>
        <dbReference type="SAM" id="Phobius"/>
    </source>
</evidence>
<gene>
    <name evidence="2" type="ORF">GCM10025778_14930</name>
</gene>
<keyword evidence="1" id="KW-1133">Transmembrane helix</keyword>
<evidence type="ECO:0000313" key="2">
    <source>
        <dbReference type="EMBL" id="GAA5226960.1"/>
    </source>
</evidence>
<keyword evidence="1" id="KW-0812">Transmembrane</keyword>
<comment type="caution">
    <text evidence="2">The sequence shown here is derived from an EMBL/GenBank/DDBJ whole genome shotgun (WGS) entry which is preliminary data.</text>
</comment>
<protein>
    <submittedName>
        <fullName evidence="2">Uncharacterized protein</fullName>
    </submittedName>
</protein>
<name>A0ABP9TPQ2_9MICC</name>
<dbReference type="EMBL" id="BAABLK010000025">
    <property type="protein sequence ID" value="GAA5226960.1"/>
    <property type="molecule type" value="Genomic_DNA"/>
</dbReference>
<feature type="transmembrane region" description="Helical" evidence="1">
    <location>
        <begin position="24"/>
        <end position="43"/>
    </location>
</feature>
<organism evidence="2 3">
    <name type="scientific">Paeniglutamicibacter antarcticus</name>
    <dbReference type="NCBI Taxonomy" id="494023"/>
    <lineage>
        <taxon>Bacteria</taxon>
        <taxon>Bacillati</taxon>
        <taxon>Actinomycetota</taxon>
        <taxon>Actinomycetes</taxon>
        <taxon>Micrococcales</taxon>
        <taxon>Micrococcaceae</taxon>
        <taxon>Paeniglutamicibacter</taxon>
    </lineage>
</organism>
<sequence length="61" mass="6898">MSVSTLMLVLLVIGEDSFPEQVVTFLYASSATGFILTAGWWWLKDFEITLLPLDEDDTDQK</sequence>
<keyword evidence="3" id="KW-1185">Reference proteome</keyword>
<dbReference type="Proteomes" id="UP001501257">
    <property type="component" value="Unassembled WGS sequence"/>
</dbReference>
<accession>A0ABP9TPQ2</accession>